<gene>
    <name evidence="1" type="ORF">P344_01515</name>
</gene>
<organism evidence="1 2">
    <name type="scientific">Spiroplasma mirum ATCC 29335</name>
    <dbReference type="NCBI Taxonomy" id="838561"/>
    <lineage>
        <taxon>Bacteria</taxon>
        <taxon>Bacillati</taxon>
        <taxon>Mycoplasmatota</taxon>
        <taxon>Mollicutes</taxon>
        <taxon>Entomoplasmatales</taxon>
        <taxon>Spiroplasmataceae</taxon>
        <taxon>Spiroplasma</taxon>
    </lineage>
</organism>
<dbReference type="EMBL" id="CP006720">
    <property type="protein sequence ID" value="AHI57668.1"/>
    <property type="molecule type" value="Genomic_DNA"/>
</dbReference>
<protein>
    <submittedName>
        <fullName evidence="1">Uncharacterized protein</fullName>
    </submittedName>
</protein>
<accession>W6AK47</accession>
<evidence type="ECO:0000313" key="1">
    <source>
        <dbReference type="EMBL" id="AHI57668.1"/>
    </source>
</evidence>
<dbReference type="KEGG" id="smia:P344_01515"/>
<evidence type="ECO:0000313" key="2">
    <source>
        <dbReference type="Proteomes" id="UP000019260"/>
    </source>
</evidence>
<name>W6AK47_9MOLU</name>
<sequence>MVVILIQMIGLILTEKPLPKTYAKTTLVQDVIELKIRELI</sequence>
<dbReference type="HOGENOM" id="CLU_3296731_0_0_14"/>
<keyword evidence="2" id="KW-1185">Reference proteome</keyword>
<reference evidence="1 2" key="1">
    <citation type="submission" date="2013-09" db="EMBL/GenBank/DDBJ databases">
        <title>Complete genome sequence of Spiroplasma mirum suckling mouse cataract agent.</title>
        <authorList>
            <person name="Landry C.A."/>
            <person name="Bastian F.O."/>
            <person name="Thune R.L."/>
        </authorList>
    </citation>
    <scope>NUCLEOTIDE SEQUENCE [LARGE SCALE GENOMIC DNA]</scope>
    <source>
        <strain evidence="1 2">SMCA</strain>
    </source>
</reference>
<proteinExistence type="predicted"/>
<dbReference type="Proteomes" id="UP000019260">
    <property type="component" value="Chromosome"/>
</dbReference>
<dbReference type="AlphaFoldDB" id="W6AK47"/>